<dbReference type="PANTHER" id="PTHR11803">
    <property type="entry name" value="2-IMINOBUTANOATE/2-IMINOPROPANOATE DEAMINASE RIDA"/>
    <property type="match status" value="1"/>
</dbReference>
<dbReference type="GO" id="GO:0005829">
    <property type="term" value="C:cytosol"/>
    <property type="evidence" value="ECO:0007669"/>
    <property type="project" value="TreeGrafter"/>
</dbReference>
<dbReference type="GO" id="GO:0019239">
    <property type="term" value="F:deaminase activity"/>
    <property type="evidence" value="ECO:0007669"/>
    <property type="project" value="TreeGrafter"/>
</dbReference>
<protein>
    <submittedName>
        <fullName evidence="1">Unannotated protein</fullName>
    </submittedName>
</protein>
<gene>
    <name evidence="1" type="ORF">UFOPK3547_00687</name>
</gene>
<dbReference type="EMBL" id="CAESAN010000045">
    <property type="protein sequence ID" value="CAB4342306.1"/>
    <property type="molecule type" value="Genomic_DNA"/>
</dbReference>
<evidence type="ECO:0000313" key="1">
    <source>
        <dbReference type="EMBL" id="CAB4342306.1"/>
    </source>
</evidence>
<organism evidence="1">
    <name type="scientific">freshwater metagenome</name>
    <dbReference type="NCBI Taxonomy" id="449393"/>
    <lineage>
        <taxon>unclassified sequences</taxon>
        <taxon>metagenomes</taxon>
        <taxon>ecological metagenomes</taxon>
    </lineage>
</organism>
<reference evidence="1" key="1">
    <citation type="submission" date="2020-05" db="EMBL/GenBank/DDBJ databases">
        <authorList>
            <person name="Chiriac C."/>
            <person name="Salcher M."/>
            <person name="Ghai R."/>
            <person name="Kavagutti S V."/>
        </authorList>
    </citation>
    <scope>NUCLEOTIDE SEQUENCE</scope>
</reference>
<dbReference type="Pfam" id="PF01042">
    <property type="entry name" value="Ribonuc_L-PSP"/>
    <property type="match status" value="1"/>
</dbReference>
<name>A0A6J5ZLP7_9ZZZZ</name>
<dbReference type="PANTHER" id="PTHR11803:SF44">
    <property type="entry name" value="RUTC FAMILY PROTEIN YJGH"/>
    <property type="match status" value="1"/>
</dbReference>
<accession>A0A6J5ZLP7</accession>
<proteinExistence type="predicted"/>
<sequence>MPDNNPVAASPDFAWTEGLTYNQAVRAGDLVFTAGQGGFRADGTLDQDFEAQARQAMANVEAALAVFGADLQSAVKLTVFLVNAEDYGVFKELREELFNEPYPASTLLLGTPVFPEMLIEVEAVASLAGPRHAFA</sequence>
<dbReference type="CDD" id="cd00448">
    <property type="entry name" value="YjgF_YER057c_UK114_family"/>
    <property type="match status" value="1"/>
</dbReference>
<dbReference type="Gene3D" id="3.30.1330.40">
    <property type="entry name" value="RutC-like"/>
    <property type="match status" value="1"/>
</dbReference>
<dbReference type="SUPFAM" id="SSF55298">
    <property type="entry name" value="YjgF-like"/>
    <property type="match status" value="1"/>
</dbReference>
<dbReference type="InterPro" id="IPR006175">
    <property type="entry name" value="YjgF/YER057c/UK114"/>
</dbReference>
<dbReference type="AlphaFoldDB" id="A0A6J5ZLP7"/>
<dbReference type="InterPro" id="IPR035959">
    <property type="entry name" value="RutC-like_sf"/>
</dbReference>